<comment type="subcellular location">
    <subcellularLocation>
        <location evidence="9">Lysosome membrane</location>
        <topology evidence="9">Single-pass type I membrane protein</topology>
        <orientation evidence="9">Lumenal side</orientation>
    </subcellularLocation>
</comment>
<keyword evidence="5 11" id="KW-0472">Membrane</keyword>
<keyword evidence="4 11" id="KW-1133">Transmembrane helix</keyword>
<keyword evidence="7" id="KW-0458">Lysosome</keyword>
<evidence type="ECO:0000256" key="12">
    <source>
        <dbReference type="SAM" id="SignalP"/>
    </source>
</evidence>
<comment type="subunit">
    <text evidence="10">Interacts (via lumenal domain) with lysosomal protein MFSD1; the interaction starts while both proteins are still in the endoplasmic reticulum and is required for stabilization of MFSD1 in lysosomes but has no direct effect on its targeting to lysosomes or transporter activity.</text>
</comment>
<feature type="transmembrane region" description="Helical" evidence="11">
    <location>
        <begin position="352"/>
        <end position="380"/>
    </location>
</feature>
<reference evidence="13" key="1">
    <citation type="submission" date="2015-09" db="EMBL/GenBank/DDBJ databases">
        <title>De novo assembly of Pectinophora gossypiella (Pink Bollworm) gut transcriptome.</title>
        <authorList>
            <person name="Tassone E.E."/>
        </authorList>
    </citation>
    <scope>NUCLEOTIDE SEQUENCE</scope>
</reference>
<dbReference type="PANTHER" id="PTHR31981:SF1">
    <property type="entry name" value="GLYCOSYLATED LYSOSOMAL MEMBRANE PROTEIN"/>
    <property type="match status" value="1"/>
</dbReference>
<comment type="function">
    <text evidence="8">Required to protect lysosomal transporter MFSD1 from lysosomal proteolysis and for MFSD1 lysosomal localization.</text>
</comment>
<organism evidence="13">
    <name type="scientific">Pectinophora gossypiella</name>
    <name type="common">Cotton pink bollworm</name>
    <name type="synonym">Depressaria gossypiella</name>
    <dbReference type="NCBI Taxonomy" id="13191"/>
    <lineage>
        <taxon>Eukaryota</taxon>
        <taxon>Metazoa</taxon>
        <taxon>Ecdysozoa</taxon>
        <taxon>Arthropoda</taxon>
        <taxon>Hexapoda</taxon>
        <taxon>Insecta</taxon>
        <taxon>Pterygota</taxon>
        <taxon>Neoptera</taxon>
        <taxon>Endopterygota</taxon>
        <taxon>Lepidoptera</taxon>
        <taxon>Glossata</taxon>
        <taxon>Ditrysia</taxon>
        <taxon>Gelechioidea</taxon>
        <taxon>Gelechiidae</taxon>
        <taxon>Apatetrinae</taxon>
        <taxon>Pectinophora</taxon>
    </lineage>
</organism>
<evidence type="ECO:0000256" key="10">
    <source>
        <dbReference type="ARBA" id="ARBA00044960"/>
    </source>
</evidence>
<protein>
    <recommendedName>
        <fullName evidence="14">Lysosomal protein NCU-G1</fullName>
    </recommendedName>
</protein>
<dbReference type="Pfam" id="PF15065">
    <property type="entry name" value="NCU-G1"/>
    <property type="match status" value="1"/>
</dbReference>
<evidence type="ECO:0000256" key="7">
    <source>
        <dbReference type="ARBA" id="ARBA00023228"/>
    </source>
</evidence>
<evidence type="ECO:0008006" key="14">
    <source>
        <dbReference type="Google" id="ProtNLM"/>
    </source>
</evidence>
<dbReference type="EMBL" id="GDQN01003105">
    <property type="protein sequence ID" value="JAT87949.1"/>
    <property type="molecule type" value="Transcribed_RNA"/>
</dbReference>
<dbReference type="InterPro" id="IPR029382">
    <property type="entry name" value="NCU-G1"/>
</dbReference>
<evidence type="ECO:0000256" key="8">
    <source>
        <dbReference type="ARBA" id="ARBA00024176"/>
    </source>
</evidence>
<keyword evidence="6" id="KW-0325">Glycoprotein</keyword>
<evidence type="ECO:0000256" key="6">
    <source>
        <dbReference type="ARBA" id="ARBA00023180"/>
    </source>
</evidence>
<dbReference type="PANTHER" id="PTHR31981">
    <property type="entry name" value="GLYCOSYLATED LYSOSOMAL MEMBRANE PROTEIN"/>
    <property type="match status" value="1"/>
</dbReference>
<evidence type="ECO:0000256" key="3">
    <source>
        <dbReference type="ARBA" id="ARBA00022729"/>
    </source>
</evidence>
<evidence type="ECO:0000256" key="9">
    <source>
        <dbReference type="ARBA" id="ARBA00024189"/>
    </source>
</evidence>
<name>A0A1E1WLR1_PECGO</name>
<evidence type="ECO:0000313" key="13">
    <source>
        <dbReference type="EMBL" id="JAT87949.1"/>
    </source>
</evidence>
<evidence type="ECO:0000256" key="11">
    <source>
        <dbReference type="SAM" id="Phobius"/>
    </source>
</evidence>
<evidence type="ECO:0000256" key="4">
    <source>
        <dbReference type="ARBA" id="ARBA00022989"/>
    </source>
</evidence>
<dbReference type="GO" id="GO:0005765">
    <property type="term" value="C:lysosomal membrane"/>
    <property type="evidence" value="ECO:0007669"/>
    <property type="project" value="UniProtKB-SubCell"/>
</dbReference>
<dbReference type="OrthoDB" id="6264340at2759"/>
<keyword evidence="2 11" id="KW-0812">Transmembrane</keyword>
<evidence type="ECO:0000256" key="1">
    <source>
        <dbReference type="ARBA" id="ARBA00010599"/>
    </source>
</evidence>
<sequence length="396" mass="44488">MLPILIRMNILTVLLFAIVSFAYGQDRKISSYINPGCSYCPPDKTLVYTKAIGSDNTIHQIWDFTGGLPTIIFVIGTVNSSLHITWDGTNPEKFLMSDEPQYSFAAAIDKLYEYDDVEDVGHIDPSVPQKAYSLRHMYWARNASKMTETEAMVAVRGHFQDRAGLLEMKLDLLPFNDYAVQLPHLIHTANSTLVDVSVVNVTSSRAYNASRFALHLLLVSTDPAGDTMRYSMRRSLDDEHTPGVFEIVEIKTPESSRNSDGGFIQFRPVAYTQQERSVASSTNARISNFNKTLIPARSTLDKFYSYKYDPHDLLVQDIFISFGETGDGYYKQHNYTAWSFTIGYGEPPIESFSLFVIVIISIGLGVPVLLALSGVTYVVVKKYRARNAPTRFTDDD</sequence>
<proteinExistence type="inferred from homology"/>
<evidence type="ECO:0000256" key="2">
    <source>
        <dbReference type="ARBA" id="ARBA00022692"/>
    </source>
</evidence>
<evidence type="ECO:0000256" key="5">
    <source>
        <dbReference type="ARBA" id="ARBA00023136"/>
    </source>
</evidence>
<accession>A0A1E1WLR1</accession>
<feature type="signal peptide" evidence="12">
    <location>
        <begin position="1"/>
        <end position="24"/>
    </location>
</feature>
<gene>
    <name evidence="13" type="ORF">g.5108</name>
</gene>
<comment type="similarity">
    <text evidence="1">Belongs to the GLMP family.</text>
</comment>
<dbReference type="AlphaFoldDB" id="A0A1E1WLR1"/>
<feature type="chain" id="PRO_5009115451" description="Lysosomal protein NCU-G1" evidence="12">
    <location>
        <begin position="25"/>
        <end position="396"/>
    </location>
</feature>
<keyword evidence="3 12" id="KW-0732">Signal</keyword>